<dbReference type="Proteomes" id="UP001234178">
    <property type="component" value="Unassembled WGS sequence"/>
</dbReference>
<feature type="transmembrane region" description="Helical" evidence="1">
    <location>
        <begin position="33"/>
        <end position="50"/>
    </location>
</feature>
<proteinExistence type="predicted"/>
<comment type="caution">
    <text evidence="2">The sequence shown here is derived from an EMBL/GenBank/DDBJ whole genome shotgun (WGS) entry which is preliminary data.</text>
</comment>
<dbReference type="EMBL" id="JAOYFB010000036">
    <property type="protein sequence ID" value="KAK4020194.1"/>
    <property type="molecule type" value="Genomic_DNA"/>
</dbReference>
<evidence type="ECO:0000313" key="2">
    <source>
        <dbReference type="EMBL" id="KAK4020194.1"/>
    </source>
</evidence>
<keyword evidence="1" id="KW-0472">Membrane</keyword>
<organism evidence="2 3">
    <name type="scientific">Daphnia magna</name>
    <dbReference type="NCBI Taxonomy" id="35525"/>
    <lineage>
        <taxon>Eukaryota</taxon>
        <taxon>Metazoa</taxon>
        <taxon>Ecdysozoa</taxon>
        <taxon>Arthropoda</taxon>
        <taxon>Crustacea</taxon>
        <taxon>Branchiopoda</taxon>
        <taxon>Diplostraca</taxon>
        <taxon>Cladocera</taxon>
        <taxon>Anomopoda</taxon>
        <taxon>Daphniidae</taxon>
        <taxon>Daphnia</taxon>
    </lineage>
</organism>
<accession>A0ABR0A4X4</accession>
<sequence length="157" mass="17246">MESPFSGDMGYFRELSGKFSPLAAEPGGRRQRLLKIFIYLGLSTIYYQFLADPALEVSTLGQPSTTMNPVFTASLSAENQNQNHHFQMPSQLFAAFITLLSLTTCILLCQPFKILFMPSPHYGTVRTALPHGHGVGQCSAERRLGNAPVGTSLCSMR</sequence>
<keyword evidence="3" id="KW-1185">Reference proteome</keyword>
<reference evidence="2 3" key="1">
    <citation type="journal article" date="2023" name="Nucleic Acids Res.">
        <title>The hologenome of Daphnia magna reveals possible DNA methylation and microbiome-mediated evolution of the host genome.</title>
        <authorList>
            <person name="Chaturvedi A."/>
            <person name="Li X."/>
            <person name="Dhandapani V."/>
            <person name="Marshall H."/>
            <person name="Kissane S."/>
            <person name="Cuenca-Cambronero M."/>
            <person name="Asole G."/>
            <person name="Calvet F."/>
            <person name="Ruiz-Romero M."/>
            <person name="Marangio P."/>
            <person name="Guigo R."/>
            <person name="Rago D."/>
            <person name="Mirbahai L."/>
            <person name="Eastwood N."/>
            <person name="Colbourne J.K."/>
            <person name="Zhou J."/>
            <person name="Mallon E."/>
            <person name="Orsini L."/>
        </authorList>
    </citation>
    <scope>NUCLEOTIDE SEQUENCE [LARGE SCALE GENOMIC DNA]</scope>
    <source>
        <strain evidence="2">LRV0_1</strain>
    </source>
</reference>
<evidence type="ECO:0000313" key="3">
    <source>
        <dbReference type="Proteomes" id="UP001234178"/>
    </source>
</evidence>
<keyword evidence="1" id="KW-0812">Transmembrane</keyword>
<name>A0ABR0A4X4_9CRUS</name>
<feature type="transmembrane region" description="Helical" evidence="1">
    <location>
        <begin position="92"/>
        <end position="109"/>
    </location>
</feature>
<evidence type="ECO:0000256" key="1">
    <source>
        <dbReference type="SAM" id="Phobius"/>
    </source>
</evidence>
<protein>
    <submittedName>
        <fullName evidence="2">Uncharacterized protein</fullName>
    </submittedName>
</protein>
<gene>
    <name evidence="2" type="ORF">OUZ56_002187</name>
</gene>
<keyword evidence="1" id="KW-1133">Transmembrane helix</keyword>